<dbReference type="InterPro" id="IPR051531">
    <property type="entry name" value="N-acetyltransferase"/>
</dbReference>
<dbReference type="SUPFAM" id="SSF55729">
    <property type="entry name" value="Acyl-CoA N-acyltransferases (Nat)"/>
    <property type="match status" value="1"/>
</dbReference>
<proteinExistence type="predicted"/>
<gene>
    <name evidence="2" type="ORF">SAMN04488095_2608</name>
</gene>
<organism evidence="2 3">
    <name type="scientific">Jannaschia pohangensis</name>
    <dbReference type="NCBI Taxonomy" id="390807"/>
    <lineage>
        <taxon>Bacteria</taxon>
        <taxon>Pseudomonadati</taxon>
        <taxon>Pseudomonadota</taxon>
        <taxon>Alphaproteobacteria</taxon>
        <taxon>Rhodobacterales</taxon>
        <taxon>Roseobacteraceae</taxon>
        <taxon>Jannaschia</taxon>
    </lineage>
</organism>
<evidence type="ECO:0000259" key="1">
    <source>
        <dbReference type="PROSITE" id="PS51186"/>
    </source>
</evidence>
<evidence type="ECO:0000313" key="3">
    <source>
        <dbReference type="Proteomes" id="UP000199110"/>
    </source>
</evidence>
<dbReference type="Pfam" id="PF13302">
    <property type="entry name" value="Acetyltransf_3"/>
    <property type="match status" value="1"/>
</dbReference>
<dbReference type="PANTHER" id="PTHR43792:SF1">
    <property type="entry name" value="N-ACETYLTRANSFERASE DOMAIN-CONTAINING PROTEIN"/>
    <property type="match status" value="1"/>
</dbReference>
<sequence>MIAPRTIPVAPAAAARAAALEAAVPVLQTPRAVLRAPRLTDYDALHSITGSARAEFEGGPSTEAESWSDFCGMTATWLLRGHGMWTMEAGGHVAGFILIGTEPGDREHELGWLLCAPFEGMGLAHEGARAARDFARETLALPSLVSYIAPGNARSERLARRLGARPDGTLLDGQITVWRHWGTTA</sequence>
<dbReference type="Gene3D" id="3.40.630.30">
    <property type="match status" value="1"/>
</dbReference>
<dbReference type="Proteomes" id="UP000199110">
    <property type="component" value="Unassembled WGS sequence"/>
</dbReference>
<dbReference type="STRING" id="390807.SAMN04488095_2608"/>
<dbReference type="PANTHER" id="PTHR43792">
    <property type="entry name" value="GNAT FAMILY, PUTATIVE (AFU_ORTHOLOGUE AFUA_3G00765)-RELATED-RELATED"/>
    <property type="match status" value="1"/>
</dbReference>
<accession>A0A1I3QQ56</accession>
<dbReference type="OrthoDB" id="6293260at2"/>
<feature type="domain" description="N-acetyltransferase" evidence="1">
    <location>
        <begin position="32"/>
        <end position="185"/>
    </location>
</feature>
<evidence type="ECO:0000313" key="2">
    <source>
        <dbReference type="EMBL" id="SFJ35411.1"/>
    </source>
</evidence>
<keyword evidence="3" id="KW-1185">Reference proteome</keyword>
<dbReference type="EMBL" id="FORA01000003">
    <property type="protein sequence ID" value="SFJ35411.1"/>
    <property type="molecule type" value="Genomic_DNA"/>
</dbReference>
<dbReference type="GO" id="GO:0016747">
    <property type="term" value="F:acyltransferase activity, transferring groups other than amino-acyl groups"/>
    <property type="evidence" value="ECO:0007669"/>
    <property type="project" value="InterPro"/>
</dbReference>
<dbReference type="AlphaFoldDB" id="A0A1I3QQ56"/>
<dbReference type="PROSITE" id="PS51186">
    <property type="entry name" value="GNAT"/>
    <property type="match status" value="1"/>
</dbReference>
<dbReference type="RefSeq" id="WP_092781378.1">
    <property type="nucleotide sequence ID" value="NZ_FORA01000003.1"/>
</dbReference>
<reference evidence="2 3" key="1">
    <citation type="submission" date="2016-10" db="EMBL/GenBank/DDBJ databases">
        <authorList>
            <person name="de Groot N.N."/>
        </authorList>
    </citation>
    <scope>NUCLEOTIDE SEQUENCE [LARGE SCALE GENOMIC DNA]</scope>
    <source>
        <strain evidence="2 3">DSM 19073</strain>
    </source>
</reference>
<dbReference type="InterPro" id="IPR000182">
    <property type="entry name" value="GNAT_dom"/>
</dbReference>
<protein>
    <submittedName>
        <fullName evidence="2">Protein N-acetyltransferase, RimJ/RimL family</fullName>
    </submittedName>
</protein>
<dbReference type="InterPro" id="IPR016181">
    <property type="entry name" value="Acyl_CoA_acyltransferase"/>
</dbReference>
<name>A0A1I3QQ56_9RHOB</name>
<keyword evidence="2" id="KW-0808">Transferase</keyword>